<evidence type="ECO:0000313" key="2">
    <source>
        <dbReference type="EMBL" id="OGM26968.1"/>
    </source>
</evidence>
<feature type="domain" description="CMP/dCMP-type deaminase" evidence="1">
    <location>
        <begin position="1"/>
        <end position="124"/>
    </location>
</feature>
<dbReference type="Proteomes" id="UP000179221">
    <property type="component" value="Unassembled WGS sequence"/>
</dbReference>
<evidence type="ECO:0000259" key="1">
    <source>
        <dbReference type="PROSITE" id="PS51747"/>
    </source>
</evidence>
<dbReference type="EMBL" id="MGGL01000008">
    <property type="protein sequence ID" value="OGM26968.1"/>
    <property type="molecule type" value="Genomic_DNA"/>
</dbReference>
<dbReference type="InterPro" id="IPR016193">
    <property type="entry name" value="Cytidine_deaminase-like"/>
</dbReference>
<comment type="caution">
    <text evidence="2">The sequence shown here is derived from an EMBL/GenBank/DDBJ whole genome shotgun (WGS) entry which is preliminary data.</text>
</comment>
<dbReference type="Pfam" id="PF00383">
    <property type="entry name" value="dCMP_cyt_deam_1"/>
    <property type="match status" value="1"/>
</dbReference>
<dbReference type="InterPro" id="IPR002125">
    <property type="entry name" value="CMP_dCMP_dom"/>
</dbReference>
<evidence type="ECO:0000313" key="3">
    <source>
        <dbReference type="Proteomes" id="UP000179221"/>
    </source>
</evidence>
<sequence length="162" mass="18077">MSEKDIFKELFEVAKKSKDPEGVVAACLVKNGSILALSPSAHDGVRHAEDLVLEIARLKGIKIDEKVILYTTLEPCSYRSPINNVRDCTSIILDVGIKTVIFAANDPEYSQNAKKRFIEAGVNYRQIRDKDFIRKSVELFNSTITIPLTSMGLPRAKKLPNN</sequence>
<gene>
    <name evidence="2" type="ORF">A2628_06010</name>
</gene>
<dbReference type="GO" id="GO:0003824">
    <property type="term" value="F:catalytic activity"/>
    <property type="evidence" value="ECO:0007669"/>
    <property type="project" value="InterPro"/>
</dbReference>
<reference evidence="2 3" key="1">
    <citation type="journal article" date="2016" name="Nat. Commun.">
        <title>Thousands of microbial genomes shed light on interconnected biogeochemical processes in an aquifer system.</title>
        <authorList>
            <person name="Anantharaman K."/>
            <person name="Brown C.T."/>
            <person name="Hug L.A."/>
            <person name="Sharon I."/>
            <person name="Castelle C.J."/>
            <person name="Probst A.J."/>
            <person name="Thomas B.C."/>
            <person name="Singh A."/>
            <person name="Wilkins M.J."/>
            <person name="Karaoz U."/>
            <person name="Brodie E.L."/>
            <person name="Williams K.H."/>
            <person name="Hubbard S.S."/>
            <person name="Banfield J.F."/>
        </authorList>
    </citation>
    <scope>NUCLEOTIDE SEQUENCE [LARGE SCALE GENOMIC DNA]</scope>
</reference>
<dbReference type="AlphaFoldDB" id="A0A1F7YK40"/>
<proteinExistence type="predicted"/>
<accession>A0A1F7YK40</accession>
<protein>
    <recommendedName>
        <fullName evidence="1">CMP/dCMP-type deaminase domain-containing protein</fullName>
    </recommendedName>
</protein>
<organism evidence="2 3">
    <name type="scientific">Candidatus Woesebacteria bacterium RIFCSPHIGHO2_01_FULL_40_22</name>
    <dbReference type="NCBI Taxonomy" id="1802499"/>
    <lineage>
        <taxon>Bacteria</taxon>
        <taxon>Candidatus Woeseibacteriota</taxon>
    </lineage>
</organism>
<dbReference type="Gene3D" id="3.40.140.10">
    <property type="entry name" value="Cytidine Deaminase, domain 2"/>
    <property type="match status" value="1"/>
</dbReference>
<name>A0A1F7YK40_9BACT</name>
<dbReference type="SUPFAM" id="SSF53927">
    <property type="entry name" value="Cytidine deaminase-like"/>
    <property type="match status" value="1"/>
</dbReference>
<dbReference type="PROSITE" id="PS51747">
    <property type="entry name" value="CYT_DCMP_DEAMINASES_2"/>
    <property type="match status" value="1"/>
</dbReference>